<evidence type="ECO:0000259" key="1">
    <source>
        <dbReference type="Pfam" id="PF08818"/>
    </source>
</evidence>
<feature type="domain" description="YdhG-like" evidence="1">
    <location>
        <begin position="17"/>
        <end position="118"/>
    </location>
</feature>
<dbReference type="InterPro" id="IPR014922">
    <property type="entry name" value="YdhG-like"/>
</dbReference>
<organism evidence="2 3">
    <name type="scientific">Simiduia curdlanivorans</name>
    <dbReference type="NCBI Taxonomy" id="1492769"/>
    <lineage>
        <taxon>Bacteria</taxon>
        <taxon>Pseudomonadati</taxon>
        <taxon>Pseudomonadota</taxon>
        <taxon>Gammaproteobacteria</taxon>
        <taxon>Cellvibrionales</taxon>
        <taxon>Cellvibrionaceae</taxon>
        <taxon>Simiduia</taxon>
    </lineage>
</organism>
<keyword evidence="3" id="KW-1185">Reference proteome</keyword>
<dbReference type="Pfam" id="PF08818">
    <property type="entry name" value="DUF1801"/>
    <property type="match status" value="1"/>
</dbReference>
<reference evidence="3" key="1">
    <citation type="journal article" date="2019" name="Int. J. Syst. Evol. Microbiol.">
        <title>The Global Catalogue of Microorganisms (GCM) 10K type strain sequencing project: providing services to taxonomists for standard genome sequencing and annotation.</title>
        <authorList>
            <consortium name="The Broad Institute Genomics Platform"/>
            <consortium name="The Broad Institute Genome Sequencing Center for Infectious Disease"/>
            <person name="Wu L."/>
            <person name="Ma J."/>
        </authorList>
    </citation>
    <scope>NUCLEOTIDE SEQUENCE [LARGE SCALE GENOMIC DNA]</scope>
    <source>
        <strain evidence="3">CECT 8570</strain>
    </source>
</reference>
<dbReference type="RefSeq" id="WP_290259235.1">
    <property type="nucleotide sequence ID" value="NZ_JAUFQG010000004.1"/>
</dbReference>
<evidence type="ECO:0000313" key="2">
    <source>
        <dbReference type="EMBL" id="MFC4361993.1"/>
    </source>
</evidence>
<gene>
    <name evidence="2" type="ORF">ACFOX3_06765</name>
</gene>
<comment type="caution">
    <text evidence="2">The sequence shown here is derived from an EMBL/GenBank/DDBJ whole genome shotgun (WGS) entry which is preliminary data.</text>
</comment>
<protein>
    <submittedName>
        <fullName evidence="2">DUF1801 domain-containing protein</fullName>
    </submittedName>
</protein>
<evidence type="ECO:0000313" key="3">
    <source>
        <dbReference type="Proteomes" id="UP001595840"/>
    </source>
</evidence>
<proteinExistence type="predicted"/>
<dbReference type="Proteomes" id="UP001595840">
    <property type="component" value="Unassembled WGS sequence"/>
</dbReference>
<dbReference type="EMBL" id="JBHSCX010000005">
    <property type="protein sequence ID" value="MFC4361993.1"/>
    <property type="molecule type" value="Genomic_DNA"/>
</dbReference>
<sequence length="134" mass="15421">MQKDVQVKFASYPEHIRPLMLTLRSLIFEVAAEDGIDDLEECLKWGEPSYLCKHGSTLRIDWKAKEPNQYAMYFHCQTSLVATFTELYGEALCFSGNRAIILDIHQKLPEQVLKHCVSLTLRYHSLKHKPLLGA</sequence>
<dbReference type="SUPFAM" id="SSF159888">
    <property type="entry name" value="YdhG-like"/>
    <property type="match status" value="1"/>
</dbReference>
<name>A0ABV8V2B1_9GAMM</name>
<accession>A0ABV8V2B1</accession>